<name>A0A383C0Q9_9ZZZZ</name>
<dbReference type="EMBL" id="UINC01204775">
    <property type="protein sequence ID" value="SVE25659.1"/>
    <property type="molecule type" value="Genomic_DNA"/>
</dbReference>
<organism evidence="1">
    <name type="scientific">marine metagenome</name>
    <dbReference type="NCBI Taxonomy" id="408172"/>
    <lineage>
        <taxon>unclassified sequences</taxon>
        <taxon>metagenomes</taxon>
        <taxon>ecological metagenomes</taxon>
    </lineage>
</organism>
<feature type="non-terminal residue" evidence="1">
    <location>
        <position position="59"/>
    </location>
</feature>
<accession>A0A383C0Q9</accession>
<gene>
    <name evidence="1" type="ORF">METZ01_LOCUS478513</name>
</gene>
<dbReference type="AlphaFoldDB" id="A0A383C0Q9"/>
<proteinExistence type="predicted"/>
<evidence type="ECO:0000313" key="1">
    <source>
        <dbReference type="EMBL" id="SVE25659.1"/>
    </source>
</evidence>
<reference evidence="1" key="1">
    <citation type="submission" date="2018-05" db="EMBL/GenBank/DDBJ databases">
        <authorList>
            <person name="Lanie J.A."/>
            <person name="Ng W.-L."/>
            <person name="Kazmierczak K.M."/>
            <person name="Andrzejewski T.M."/>
            <person name="Davidsen T.M."/>
            <person name="Wayne K.J."/>
            <person name="Tettelin H."/>
            <person name="Glass J.I."/>
            <person name="Rusch D."/>
            <person name="Podicherti R."/>
            <person name="Tsui H.-C.T."/>
            <person name="Winkler M.E."/>
        </authorList>
    </citation>
    <scope>NUCLEOTIDE SEQUENCE</scope>
</reference>
<sequence length="59" mass="6904">MKNLLLGIIAIISLLFFNQFSMADEWSAYVYPSNNESRYIGRFETKEDCQAKAECYIEK</sequence>
<protein>
    <submittedName>
        <fullName evidence="1">Uncharacterized protein</fullName>
    </submittedName>
</protein>